<gene>
    <name evidence="1" type="ORF">FXF36_10535</name>
</gene>
<dbReference type="RefSeq" id="WP_151623878.1">
    <property type="nucleotide sequence ID" value="NZ_CP043028.1"/>
</dbReference>
<accession>A0A5P6VRK5</accession>
<dbReference type="EMBL" id="CP043028">
    <property type="protein sequence ID" value="QFJ55267.1"/>
    <property type="molecule type" value="Genomic_DNA"/>
</dbReference>
<evidence type="ECO:0000313" key="1">
    <source>
        <dbReference type="EMBL" id="QFJ55267.1"/>
    </source>
</evidence>
<proteinExistence type="predicted"/>
<organism evidence="1 2">
    <name type="scientific">Pseudobutyrivibrio xylanivorans</name>
    <dbReference type="NCBI Taxonomy" id="185007"/>
    <lineage>
        <taxon>Bacteria</taxon>
        <taxon>Bacillati</taxon>
        <taxon>Bacillota</taxon>
        <taxon>Clostridia</taxon>
        <taxon>Lachnospirales</taxon>
        <taxon>Lachnospiraceae</taxon>
        <taxon>Pseudobutyrivibrio</taxon>
    </lineage>
</organism>
<name>A0A5P6VRK5_PSEXY</name>
<evidence type="ECO:0000313" key="2">
    <source>
        <dbReference type="Proteomes" id="UP000327030"/>
    </source>
</evidence>
<protein>
    <submittedName>
        <fullName evidence="1">Uncharacterized protein</fullName>
    </submittedName>
</protein>
<sequence>MASSKNNGNQLGITAVVAREGYEGSVMGRMAGRAGAYSPKGAPGNALEIMANDKSNLSNILKPDTVTKLTKSSTATQVDAVTTKAGKVVERIQYKDTVSPAGVQKTLNQVKAGKYQQAQLRGTVEAAEKYNAAAKTSGVTKTMKSTGISHDTTQRIGDKFTKQPIKVASLGDAVKGSTVAAVGITTAIEVGKSIVNGDSIGECTSHVVAKGTESAISAAVATVAGEVTAGAVGGLLATSAIPVAGPVIAGIGAAVLVGSAVGEVTDGFFDDVASGIGDTVENIAYGIGDAVSSIGEGISDFVGGLFWWA</sequence>
<dbReference type="AlphaFoldDB" id="A0A5P6VRK5"/>
<dbReference type="OrthoDB" id="2067072at2"/>
<dbReference type="KEGG" id="pxv:FXF36_10535"/>
<reference evidence="2" key="1">
    <citation type="submission" date="2019-08" db="EMBL/GenBank/DDBJ databases">
        <title>Complete Genome Sequence of the Polysaccharide-Degrading Rumen Bacterium Pseudobutyrivibrio xylanivorans MA3014.</title>
        <authorList>
            <person name="Palevich N."/>
            <person name="Maclean P.H."/>
            <person name="Kelly W.J."/>
            <person name="Leahy S.C."/>
            <person name="Rakonjac J."/>
            <person name="Attwood G.T."/>
        </authorList>
    </citation>
    <scope>NUCLEOTIDE SEQUENCE [LARGE SCALE GENOMIC DNA]</scope>
    <source>
        <strain evidence="2">MA3014</strain>
    </source>
</reference>
<dbReference type="Proteomes" id="UP000327030">
    <property type="component" value="Chromosome 1"/>
</dbReference>